<protein>
    <submittedName>
        <fullName evidence="1">Uncharacterized protein</fullName>
    </submittedName>
</protein>
<name>A0A381XJJ6_9ZZZZ</name>
<dbReference type="NCBIfam" id="TIGR01409">
    <property type="entry name" value="TAT_signal_seq"/>
    <property type="match status" value="1"/>
</dbReference>
<proteinExistence type="predicted"/>
<dbReference type="PROSITE" id="PS51318">
    <property type="entry name" value="TAT"/>
    <property type="match status" value="1"/>
</dbReference>
<sequence length="47" mass="5172">MFNRREFLKTTGLGLVSTAVSNPFLSEAQKLHAGRPNILLILVDDMG</sequence>
<dbReference type="InterPro" id="IPR019546">
    <property type="entry name" value="TAT_signal_bac_arc"/>
</dbReference>
<dbReference type="InterPro" id="IPR006311">
    <property type="entry name" value="TAT_signal"/>
</dbReference>
<accession>A0A381XJJ6</accession>
<gene>
    <name evidence="1" type="ORF">METZ01_LOCUS117536</name>
</gene>
<reference evidence="1" key="1">
    <citation type="submission" date="2018-05" db="EMBL/GenBank/DDBJ databases">
        <authorList>
            <person name="Lanie J.A."/>
            <person name="Ng W.-L."/>
            <person name="Kazmierczak K.M."/>
            <person name="Andrzejewski T.M."/>
            <person name="Davidsen T.M."/>
            <person name="Wayne K.J."/>
            <person name="Tettelin H."/>
            <person name="Glass J.I."/>
            <person name="Rusch D."/>
            <person name="Podicherti R."/>
            <person name="Tsui H.-C.T."/>
            <person name="Winkler M.E."/>
        </authorList>
    </citation>
    <scope>NUCLEOTIDE SEQUENCE</scope>
</reference>
<evidence type="ECO:0000313" key="1">
    <source>
        <dbReference type="EMBL" id="SVA64682.1"/>
    </source>
</evidence>
<organism evidence="1">
    <name type="scientific">marine metagenome</name>
    <dbReference type="NCBI Taxonomy" id="408172"/>
    <lineage>
        <taxon>unclassified sequences</taxon>
        <taxon>metagenomes</taxon>
        <taxon>ecological metagenomes</taxon>
    </lineage>
</organism>
<dbReference type="AlphaFoldDB" id="A0A381XJJ6"/>
<dbReference type="EMBL" id="UINC01015343">
    <property type="protein sequence ID" value="SVA64682.1"/>
    <property type="molecule type" value="Genomic_DNA"/>
</dbReference>